<feature type="domain" description="FAD-binding" evidence="6">
    <location>
        <begin position="318"/>
        <end position="381"/>
    </location>
</feature>
<protein>
    <submittedName>
        <fullName evidence="7">FAD/NAD(P)-binding domain-containing protein</fullName>
    </submittedName>
</protein>
<keyword evidence="4" id="KW-0560">Oxidoreductase</keyword>
<keyword evidence="8" id="KW-1185">Reference proteome</keyword>
<dbReference type="GO" id="GO:0004497">
    <property type="term" value="F:monooxygenase activity"/>
    <property type="evidence" value="ECO:0007669"/>
    <property type="project" value="UniProtKB-KW"/>
</dbReference>
<evidence type="ECO:0000256" key="1">
    <source>
        <dbReference type="ARBA" id="ARBA00001974"/>
    </source>
</evidence>
<dbReference type="InterPro" id="IPR036188">
    <property type="entry name" value="FAD/NAD-bd_sf"/>
</dbReference>
<dbReference type="PANTHER" id="PTHR47178:SF2">
    <property type="entry name" value="FAD-BINDING DOMAIN-CONTAINING PROTEIN"/>
    <property type="match status" value="1"/>
</dbReference>
<comment type="cofactor">
    <cofactor evidence="1">
        <name>FAD</name>
        <dbReference type="ChEBI" id="CHEBI:57692"/>
    </cofactor>
</comment>
<evidence type="ECO:0000256" key="5">
    <source>
        <dbReference type="ARBA" id="ARBA00023033"/>
    </source>
</evidence>
<dbReference type="GO" id="GO:0071949">
    <property type="term" value="F:FAD binding"/>
    <property type="evidence" value="ECO:0007669"/>
    <property type="project" value="InterPro"/>
</dbReference>
<evidence type="ECO:0000256" key="3">
    <source>
        <dbReference type="ARBA" id="ARBA00022827"/>
    </source>
</evidence>
<name>A0A9P4QFK9_9PEZI</name>
<organism evidence="7 8">
    <name type="scientific">Polychaeton citri CBS 116435</name>
    <dbReference type="NCBI Taxonomy" id="1314669"/>
    <lineage>
        <taxon>Eukaryota</taxon>
        <taxon>Fungi</taxon>
        <taxon>Dikarya</taxon>
        <taxon>Ascomycota</taxon>
        <taxon>Pezizomycotina</taxon>
        <taxon>Dothideomycetes</taxon>
        <taxon>Dothideomycetidae</taxon>
        <taxon>Capnodiales</taxon>
        <taxon>Capnodiaceae</taxon>
        <taxon>Polychaeton</taxon>
    </lineage>
</organism>
<reference evidence="7" key="1">
    <citation type="journal article" date="2020" name="Stud. Mycol.">
        <title>101 Dothideomycetes genomes: a test case for predicting lifestyles and emergence of pathogens.</title>
        <authorList>
            <person name="Haridas S."/>
            <person name="Albert R."/>
            <person name="Binder M."/>
            <person name="Bloem J."/>
            <person name="Labutti K."/>
            <person name="Salamov A."/>
            <person name="Andreopoulos B."/>
            <person name="Baker S."/>
            <person name="Barry K."/>
            <person name="Bills G."/>
            <person name="Bluhm B."/>
            <person name="Cannon C."/>
            <person name="Castanera R."/>
            <person name="Culley D."/>
            <person name="Daum C."/>
            <person name="Ezra D."/>
            <person name="Gonzalez J."/>
            <person name="Henrissat B."/>
            <person name="Kuo A."/>
            <person name="Liang C."/>
            <person name="Lipzen A."/>
            <person name="Lutzoni F."/>
            <person name="Magnuson J."/>
            <person name="Mondo S."/>
            <person name="Nolan M."/>
            <person name="Ohm R."/>
            <person name="Pangilinan J."/>
            <person name="Park H.-J."/>
            <person name="Ramirez L."/>
            <person name="Alfaro M."/>
            <person name="Sun H."/>
            <person name="Tritt A."/>
            <person name="Yoshinaga Y."/>
            <person name="Zwiers L.-H."/>
            <person name="Turgeon B."/>
            <person name="Goodwin S."/>
            <person name="Spatafora J."/>
            <person name="Crous P."/>
            <person name="Grigoriev I."/>
        </authorList>
    </citation>
    <scope>NUCLEOTIDE SEQUENCE</scope>
    <source>
        <strain evidence="7">CBS 116435</strain>
    </source>
</reference>
<dbReference type="OrthoDB" id="47494at2759"/>
<dbReference type="PANTHER" id="PTHR47178">
    <property type="entry name" value="MONOOXYGENASE, FAD-BINDING"/>
    <property type="match status" value="1"/>
</dbReference>
<dbReference type="EMBL" id="MU003770">
    <property type="protein sequence ID" value="KAF2724733.1"/>
    <property type="molecule type" value="Genomic_DNA"/>
</dbReference>
<comment type="caution">
    <text evidence="7">The sequence shown here is derived from an EMBL/GenBank/DDBJ whole genome shotgun (WGS) entry which is preliminary data.</text>
</comment>
<dbReference type="Pfam" id="PF01494">
    <property type="entry name" value="FAD_binding_3"/>
    <property type="match status" value="1"/>
</dbReference>
<dbReference type="Proteomes" id="UP000799441">
    <property type="component" value="Unassembled WGS sequence"/>
</dbReference>
<dbReference type="InterPro" id="IPR002938">
    <property type="entry name" value="FAD-bd"/>
</dbReference>
<gene>
    <name evidence="7" type="ORF">K431DRAFT_281685</name>
</gene>
<evidence type="ECO:0000313" key="7">
    <source>
        <dbReference type="EMBL" id="KAF2724733.1"/>
    </source>
</evidence>
<dbReference type="PRINTS" id="PR00420">
    <property type="entry name" value="RNGMNOXGNASE"/>
</dbReference>
<keyword evidence="3" id="KW-0274">FAD</keyword>
<sequence>MGDAGIVNKPHVLIVGAGAVGLLIAQGLKKNGISFAIYEAEPAAAFGRGREWGISVQWSLPMLPKLLPPPLLSRFQEAWVDPSWVGPDEGNILPTYNAETGELLKNVPLPKFNRVARSRFRALCAEGIDVQYDRSVSSITVSDNIVTAHFADNTTAKGTLLIGADGAKSSVRANIFSQSPTPTQGQAVQIPYAGINMHVQYNDAAIARLLRSYISPIFGMAVHPVGYWIWISIQEVPDPCKPEGWTFQLQWTWRVDGDAPINAASIDSLSLEMLKAEAARCFSAEPWRTAWEKIPPGTKLQGNRVSIWQPVPIPEPFSGKVVLAGDAGHAMSFHRGQGLNHGINDAMEIVEALCRKTESQGLEERGVDELMREYEVEMVKRAGDEVEYSKKNTEMVHDWDQLMASPIMQRGGYKGS</sequence>
<proteinExistence type="predicted"/>
<evidence type="ECO:0000256" key="4">
    <source>
        <dbReference type="ARBA" id="ARBA00023002"/>
    </source>
</evidence>
<evidence type="ECO:0000313" key="8">
    <source>
        <dbReference type="Proteomes" id="UP000799441"/>
    </source>
</evidence>
<evidence type="ECO:0000259" key="6">
    <source>
        <dbReference type="Pfam" id="PF01494"/>
    </source>
</evidence>
<evidence type="ECO:0000256" key="2">
    <source>
        <dbReference type="ARBA" id="ARBA00022630"/>
    </source>
</evidence>
<dbReference type="Gene3D" id="3.50.50.60">
    <property type="entry name" value="FAD/NAD(P)-binding domain"/>
    <property type="match status" value="1"/>
</dbReference>
<accession>A0A9P4QFK9</accession>
<keyword evidence="2" id="KW-0285">Flavoprotein</keyword>
<dbReference type="SUPFAM" id="SSF51905">
    <property type="entry name" value="FAD/NAD(P)-binding domain"/>
    <property type="match status" value="1"/>
</dbReference>
<keyword evidence="5" id="KW-0503">Monooxygenase</keyword>
<dbReference type="AlphaFoldDB" id="A0A9P4QFK9"/>